<dbReference type="Proteomes" id="UP001501410">
    <property type="component" value="Unassembled WGS sequence"/>
</dbReference>
<dbReference type="Gene3D" id="3.30.70.1660">
    <property type="match status" value="1"/>
</dbReference>
<dbReference type="NCBIfam" id="TIGR03072">
    <property type="entry name" value="release_prfH"/>
    <property type="match status" value="1"/>
</dbReference>
<sequence>MQTMIVLVSAGRGPDECALAAARIAEKFEADATRHNIMAKTVEILKQGHGVRSQVFKVQGEGAEDFVQQWTGTLQWIASSPLRPYHKRKNWFVHIAAFREVELREWDERRVRIETCRSSGPGGQNVNKVETAVRATYLPTGLQVMVMDSRSQLQNKKAALERLRAKLLLAETQRESESRYGRWQEHDALQRGGATRIFREPL</sequence>
<dbReference type="RefSeq" id="WP_344822486.1">
    <property type="nucleotide sequence ID" value="NZ_BAABEZ010000004.1"/>
</dbReference>
<accession>A0ABP8MIV7</accession>
<keyword evidence="2" id="KW-0175">Coiled coil</keyword>
<dbReference type="Gene3D" id="3.30.160.20">
    <property type="match status" value="1"/>
</dbReference>
<dbReference type="InterPro" id="IPR017509">
    <property type="entry name" value="PrfH"/>
</dbReference>
<dbReference type="PANTHER" id="PTHR43804">
    <property type="entry name" value="LD18447P"/>
    <property type="match status" value="1"/>
</dbReference>
<evidence type="ECO:0000259" key="3">
    <source>
        <dbReference type="PROSITE" id="PS00745"/>
    </source>
</evidence>
<keyword evidence="5" id="KW-1185">Reference proteome</keyword>
<dbReference type="InterPro" id="IPR050057">
    <property type="entry name" value="Prokaryotic/Mito_RF"/>
</dbReference>
<gene>
    <name evidence="4" type="primary">prfH</name>
    <name evidence="4" type="ORF">GCM10023092_05620</name>
</gene>
<dbReference type="PROSITE" id="PS00745">
    <property type="entry name" value="RF_PROK_I"/>
    <property type="match status" value="1"/>
</dbReference>
<reference evidence="5" key="1">
    <citation type="journal article" date="2019" name="Int. J. Syst. Evol. Microbiol.">
        <title>The Global Catalogue of Microorganisms (GCM) 10K type strain sequencing project: providing services to taxonomists for standard genome sequencing and annotation.</title>
        <authorList>
            <consortium name="The Broad Institute Genomics Platform"/>
            <consortium name="The Broad Institute Genome Sequencing Center for Infectious Disease"/>
            <person name="Wu L."/>
            <person name="Ma J."/>
        </authorList>
    </citation>
    <scope>NUCLEOTIDE SEQUENCE [LARGE SCALE GENOMIC DNA]</scope>
    <source>
        <strain evidence="5">JCM 31921</strain>
    </source>
</reference>
<dbReference type="InterPro" id="IPR045853">
    <property type="entry name" value="Pep_chain_release_fac_I_sf"/>
</dbReference>
<comment type="similarity">
    <text evidence="1">Belongs to the prokaryotic/mitochondrial release factor family.</text>
</comment>
<name>A0ABP8MIV7_9BACT</name>
<feature type="domain" description="Prokaryotic-type class I peptide chain release factors" evidence="3">
    <location>
        <begin position="117"/>
        <end position="133"/>
    </location>
</feature>
<comment type="caution">
    <text evidence="4">The sequence shown here is derived from an EMBL/GenBank/DDBJ whole genome shotgun (WGS) entry which is preliminary data.</text>
</comment>
<proteinExistence type="inferred from homology"/>
<dbReference type="EMBL" id="BAABEZ010000004">
    <property type="protein sequence ID" value="GAA4450192.1"/>
    <property type="molecule type" value="Genomic_DNA"/>
</dbReference>
<dbReference type="SUPFAM" id="SSF75620">
    <property type="entry name" value="Release factor"/>
    <property type="match status" value="1"/>
</dbReference>
<dbReference type="PANTHER" id="PTHR43804:SF9">
    <property type="entry name" value="PEPTIDE CHAIN RELEASE FACTOR HOMOLOG-RELATED"/>
    <property type="match status" value="1"/>
</dbReference>
<protein>
    <submittedName>
        <fullName evidence="4">Peptide chain release factor H</fullName>
    </submittedName>
</protein>
<evidence type="ECO:0000313" key="5">
    <source>
        <dbReference type="Proteomes" id="UP001501410"/>
    </source>
</evidence>
<evidence type="ECO:0000256" key="1">
    <source>
        <dbReference type="ARBA" id="ARBA00010835"/>
    </source>
</evidence>
<organism evidence="4 5">
    <name type="scientific">Rurimicrobium arvi</name>
    <dbReference type="NCBI Taxonomy" id="2049916"/>
    <lineage>
        <taxon>Bacteria</taxon>
        <taxon>Pseudomonadati</taxon>
        <taxon>Bacteroidota</taxon>
        <taxon>Chitinophagia</taxon>
        <taxon>Chitinophagales</taxon>
        <taxon>Chitinophagaceae</taxon>
        <taxon>Rurimicrobium</taxon>
    </lineage>
</organism>
<feature type="coiled-coil region" evidence="2">
    <location>
        <begin position="146"/>
        <end position="173"/>
    </location>
</feature>
<dbReference type="InterPro" id="IPR000352">
    <property type="entry name" value="Pep_chain_release_fac_I"/>
</dbReference>
<evidence type="ECO:0000256" key="2">
    <source>
        <dbReference type="SAM" id="Coils"/>
    </source>
</evidence>
<evidence type="ECO:0000313" key="4">
    <source>
        <dbReference type="EMBL" id="GAA4450192.1"/>
    </source>
</evidence>
<dbReference type="Pfam" id="PF00472">
    <property type="entry name" value="RF-1"/>
    <property type="match status" value="1"/>
</dbReference>